<dbReference type="HOGENOM" id="CLU_012817_13_0_5"/>
<keyword evidence="2" id="KW-0564">Palmitate</keyword>
<evidence type="ECO:0000313" key="4">
    <source>
        <dbReference type="Proteomes" id="UP000007058"/>
    </source>
</evidence>
<keyword evidence="2" id="KW-0732">Signal</keyword>
<dbReference type="PANTHER" id="PTHR30203">
    <property type="entry name" value="OUTER MEMBRANE CATION EFFLUX PROTEIN"/>
    <property type="match status" value="1"/>
</dbReference>
<dbReference type="Pfam" id="PF02321">
    <property type="entry name" value="OEP"/>
    <property type="match status" value="2"/>
</dbReference>
<comment type="similarity">
    <text evidence="1 2">Belongs to the outer membrane factor (OMF) (TC 1.B.17) family.</text>
</comment>
<dbReference type="SUPFAM" id="SSF56954">
    <property type="entry name" value="Outer membrane efflux proteins (OEP)"/>
    <property type="match status" value="1"/>
</dbReference>
<dbReference type="InterPro" id="IPR010131">
    <property type="entry name" value="MdtP/NodT-like"/>
</dbReference>
<dbReference type="Gene3D" id="1.20.1600.10">
    <property type="entry name" value="Outer membrane efflux proteins (OEP)"/>
    <property type="match status" value="1"/>
</dbReference>
<dbReference type="InterPro" id="IPR003423">
    <property type="entry name" value="OMP_efflux"/>
</dbReference>
<dbReference type="GO" id="GO:0005886">
    <property type="term" value="C:plasma membrane"/>
    <property type="evidence" value="ECO:0007669"/>
    <property type="project" value="UniProtKB-SubCell"/>
</dbReference>
<dbReference type="STRING" id="342108.amb1874"/>
<dbReference type="NCBIfam" id="TIGR01845">
    <property type="entry name" value="outer_NodT"/>
    <property type="match status" value="1"/>
</dbReference>
<dbReference type="PROSITE" id="PS51257">
    <property type="entry name" value="PROKAR_LIPOPROTEIN"/>
    <property type="match status" value="1"/>
</dbReference>
<dbReference type="GO" id="GO:0015562">
    <property type="term" value="F:efflux transmembrane transporter activity"/>
    <property type="evidence" value="ECO:0007669"/>
    <property type="project" value="InterPro"/>
</dbReference>
<keyword evidence="2" id="KW-1134">Transmembrane beta strand</keyword>
<sequence length="476" mass="50535">MSKRKIAPSALVLTGLLLAACTSPAGPQDSGIETPSLWSRLTGSAPAKADPTAPLVLGPDAEVEQTWWRRFGDPTLDTLVADALAGNQTLAMAKARVEEAQAARGLARSRLLPDISAAGSAQRANQGYATGDKAVGVAEIDLKATWELDLFGRNQARMAEANALLQSEEATRQGVRVALLAEVARSYFDLRDAIRQIELTRQNLGTQRRTLEIIRAQRQGALASDFDVQRAGARVSATEALIPSLETARDVALNRLSVLLGRVPGGRDALLAELPQAKPLNPSVAIAAPAKVLAARPDVRAAERRFAASLSAKDAATAELFPNISLAALFGTQTATPMNATPWGIGLTLVQPILNFGRIESQIDAADARQRQAFLAYQRSVLEALEDMENALSRYGHEAGRNVALATGVAQNRRASELAHTQFTNGYTGLLDVLVAERDLLDAEAAQAASDTSLRRNLIAIYAAAGGGWDDSADGR</sequence>
<dbReference type="KEGG" id="mag:amb1874"/>
<comment type="subcellular location">
    <subcellularLocation>
        <location evidence="2">Cell membrane</location>
        <topology evidence="2">Lipid-anchor</topology>
    </subcellularLocation>
</comment>
<keyword evidence="2" id="KW-0449">Lipoprotein</keyword>
<proteinExistence type="inferred from homology"/>
<dbReference type="EMBL" id="AP007255">
    <property type="protein sequence ID" value="BAE50678.1"/>
    <property type="molecule type" value="Genomic_DNA"/>
</dbReference>
<feature type="chain" id="PRO_5001442121" evidence="2">
    <location>
        <begin position="26"/>
        <end position="476"/>
    </location>
</feature>
<name>Q2W647_PARM1</name>
<dbReference type="RefSeq" id="WP_011384279.1">
    <property type="nucleotide sequence ID" value="NC_007626.1"/>
</dbReference>
<keyword evidence="4" id="KW-1185">Reference proteome</keyword>
<gene>
    <name evidence="3" type="ordered locus">amb1874</name>
</gene>
<protein>
    <submittedName>
        <fullName evidence="3">Outer membrane protein</fullName>
    </submittedName>
</protein>
<accession>Q2W647</accession>
<dbReference type="Gene3D" id="2.20.200.10">
    <property type="entry name" value="Outer membrane efflux proteins (OEP)"/>
    <property type="match status" value="1"/>
</dbReference>
<dbReference type="Proteomes" id="UP000007058">
    <property type="component" value="Chromosome"/>
</dbReference>
<dbReference type="PANTHER" id="PTHR30203:SF25">
    <property type="entry name" value="OUTER MEMBRANE PROTEIN-RELATED"/>
    <property type="match status" value="1"/>
</dbReference>
<dbReference type="AlphaFoldDB" id="Q2W647"/>
<evidence type="ECO:0000256" key="1">
    <source>
        <dbReference type="ARBA" id="ARBA00007613"/>
    </source>
</evidence>
<organism evidence="3 4">
    <name type="scientific">Paramagnetospirillum magneticum (strain ATCC 700264 / AMB-1)</name>
    <name type="common">Magnetospirillum magneticum</name>
    <dbReference type="NCBI Taxonomy" id="342108"/>
    <lineage>
        <taxon>Bacteria</taxon>
        <taxon>Pseudomonadati</taxon>
        <taxon>Pseudomonadota</taxon>
        <taxon>Alphaproteobacteria</taxon>
        <taxon>Rhodospirillales</taxon>
        <taxon>Magnetospirillaceae</taxon>
        <taxon>Paramagnetospirillum</taxon>
    </lineage>
</organism>
<keyword evidence="2" id="KW-0812">Transmembrane</keyword>
<keyword evidence="2" id="KW-0472">Membrane</keyword>
<reference evidence="3 4" key="1">
    <citation type="journal article" date="2005" name="DNA Res.">
        <title>Complete genome sequence of the facultative anaerobic magnetotactic bacterium Magnetospirillum sp. strain AMB-1.</title>
        <authorList>
            <person name="Matsunaga T."/>
            <person name="Okamura Y."/>
            <person name="Fukuda Y."/>
            <person name="Wahyudi A.T."/>
            <person name="Murase Y."/>
            <person name="Takeyama H."/>
        </authorList>
    </citation>
    <scope>NUCLEOTIDE SEQUENCE [LARGE SCALE GENOMIC DNA]</scope>
    <source>
        <strain evidence="4">ATCC 700264 / AMB-1</strain>
    </source>
</reference>
<evidence type="ECO:0000313" key="3">
    <source>
        <dbReference type="EMBL" id="BAE50678.1"/>
    </source>
</evidence>
<dbReference type="OrthoDB" id="9783100at2"/>
<feature type="signal peptide" evidence="2">
    <location>
        <begin position="1"/>
        <end position="25"/>
    </location>
</feature>
<evidence type="ECO:0000256" key="2">
    <source>
        <dbReference type="RuleBase" id="RU362097"/>
    </source>
</evidence>